<dbReference type="AlphaFoldDB" id="A0A3B0VX95"/>
<protein>
    <submittedName>
        <fullName evidence="1">Uncharacterized protein</fullName>
    </submittedName>
</protein>
<dbReference type="EMBL" id="UOEW01000125">
    <property type="protein sequence ID" value="VAW36014.1"/>
    <property type="molecule type" value="Genomic_DNA"/>
</dbReference>
<gene>
    <name evidence="1" type="ORF">MNBD_GAMMA01-418</name>
</gene>
<organism evidence="1">
    <name type="scientific">hydrothermal vent metagenome</name>
    <dbReference type="NCBI Taxonomy" id="652676"/>
    <lineage>
        <taxon>unclassified sequences</taxon>
        <taxon>metagenomes</taxon>
        <taxon>ecological metagenomes</taxon>
    </lineage>
</organism>
<feature type="non-terminal residue" evidence="1">
    <location>
        <position position="677"/>
    </location>
</feature>
<name>A0A3B0VX95_9ZZZZ</name>
<feature type="non-terminal residue" evidence="1">
    <location>
        <position position="1"/>
    </location>
</feature>
<accession>A0A3B0VX95</accession>
<reference evidence="1" key="1">
    <citation type="submission" date="2018-06" db="EMBL/GenBank/DDBJ databases">
        <authorList>
            <person name="Zhirakovskaya E."/>
        </authorList>
    </citation>
    <scope>NUCLEOTIDE SEQUENCE</scope>
</reference>
<proteinExistence type="predicted"/>
<evidence type="ECO:0000313" key="1">
    <source>
        <dbReference type="EMBL" id="VAW36014.1"/>
    </source>
</evidence>
<sequence length="677" mass="71773">TITNSTQCIPGNGEVELEIDPATFGIKPGPVTADYSDYEYILFEGNAIDATWTNSGTSEYAYIAAGGVPALGPVIFSGLDPGIYTVIAKEAFNDNCLTNSKTFTIELDYTFDPLVFTEIQPDNTCLTLTGNGQLEETNNAFYTTGGEFEYTWFSGLDISDVSKIVEGPTNTTKLTPDTLRAGQYTLAIEIIGGPVAGLGCKTSGVANLSKQVDELIVAAAPVNPITICSYGNGDIFISEISENGTNLGNTLGYGNFMLYDSVFFEIGAANAGNGIAGTSWNLLNEASYFVTAQNLTTLCITNPLKVDVKDISENPVITVSIINPDYSCDGLTPTGVLEASANGSQITTDYNFEWEDPLGVIVSDNPNSFSASDLSANNAEVTYTITVEDISADLINDGCISTRDFTLVHQATSVYLLDPQLTVNPQTICASNGSMEVNNIFEFDPFTNNTTSESAAYIMYGAQLLESDLSISPASYGTFNQATGFFDDGSGNTDVIPAGIYYVRAQNLSTGCAYGPLTQKIVLDESKKPIVSASLDSPDYSCVGGAATGELTPIVFGGTDNDDGVINSANFTVTWVKDDGSIPTTDDGGGTWLPRAINLDVGTYTMQVTDESGNDQFCISSRDYVVTAAKRDIDITASASDQTICIPDGSIQLETISVDGNPVVLPNAGWNVVLMDN</sequence>